<name>A0A845I6L8_9BURK</name>
<organism evidence="2 3">
    <name type="scientific">Duganella fentianensis</name>
    <dbReference type="NCBI Taxonomy" id="2692177"/>
    <lineage>
        <taxon>Bacteria</taxon>
        <taxon>Pseudomonadati</taxon>
        <taxon>Pseudomonadota</taxon>
        <taxon>Betaproteobacteria</taxon>
        <taxon>Burkholderiales</taxon>
        <taxon>Oxalobacteraceae</taxon>
        <taxon>Telluria group</taxon>
        <taxon>Duganella</taxon>
    </lineage>
</organism>
<protein>
    <submittedName>
        <fullName evidence="2">Uncharacterized protein</fullName>
    </submittedName>
</protein>
<dbReference type="Proteomes" id="UP000444316">
    <property type="component" value="Unassembled WGS sequence"/>
</dbReference>
<gene>
    <name evidence="2" type="ORF">GTP23_19125</name>
</gene>
<evidence type="ECO:0000313" key="2">
    <source>
        <dbReference type="EMBL" id="MYN47158.1"/>
    </source>
</evidence>
<feature type="chain" id="PRO_5032385878" evidence="1">
    <location>
        <begin position="28"/>
        <end position="188"/>
    </location>
</feature>
<proteinExistence type="predicted"/>
<keyword evidence="1" id="KW-0732">Signal</keyword>
<comment type="caution">
    <text evidence="2">The sequence shown here is derived from an EMBL/GenBank/DDBJ whole genome shotgun (WGS) entry which is preliminary data.</text>
</comment>
<accession>A0A845I6L8</accession>
<reference evidence="2" key="1">
    <citation type="submission" date="2019-12" db="EMBL/GenBank/DDBJ databases">
        <title>Novel species isolated from a subtropical stream in China.</title>
        <authorList>
            <person name="Lu H."/>
        </authorList>
    </citation>
    <scope>NUCLEOTIDE SEQUENCE [LARGE SCALE GENOMIC DNA]</scope>
    <source>
        <strain evidence="2">FT93W</strain>
    </source>
</reference>
<evidence type="ECO:0000256" key="1">
    <source>
        <dbReference type="SAM" id="SignalP"/>
    </source>
</evidence>
<evidence type="ECO:0000313" key="3">
    <source>
        <dbReference type="Proteomes" id="UP000444316"/>
    </source>
</evidence>
<dbReference type="RefSeq" id="WP_161036562.1">
    <property type="nucleotide sequence ID" value="NZ_WWCL01000004.1"/>
</dbReference>
<dbReference type="EMBL" id="WWCL01000004">
    <property type="protein sequence ID" value="MYN47158.1"/>
    <property type="molecule type" value="Genomic_DNA"/>
</dbReference>
<dbReference type="AlphaFoldDB" id="A0A845I6L8"/>
<sequence>MMKSGRWAACAFALGMLQAFLLPSVCAADDVEFYHDRDSTLIGQPAPKLPAHLAGSWGTNESLFAGTASQAQLYLAPDGLGVLAASSSAPVPAGSAPATSGPAPRAIIGFPVQAELDKGGLRLQVLMPQKTQLQEAPGMVFVCSYDAAAPMLTCTGPNKDVLRLARLSEKLSDEAQTQLEQLRTLQSH</sequence>
<feature type="signal peptide" evidence="1">
    <location>
        <begin position="1"/>
        <end position="27"/>
    </location>
</feature>
<keyword evidence="3" id="KW-1185">Reference proteome</keyword>